<feature type="signal peptide" evidence="1">
    <location>
        <begin position="1"/>
        <end position="20"/>
    </location>
</feature>
<dbReference type="Proteomes" id="UP000326924">
    <property type="component" value="Unassembled WGS sequence"/>
</dbReference>
<evidence type="ECO:0000313" key="2">
    <source>
        <dbReference type="EMBL" id="KAA8901392.1"/>
    </source>
</evidence>
<dbReference type="EMBL" id="VXIS01000145">
    <property type="protein sequence ID" value="KAA8901392.1"/>
    <property type="molecule type" value="Genomic_DNA"/>
</dbReference>
<keyword evidence="1" id="KW-0732">Signal</keyword>
<protein>
    <submittedName>
        <fullName evidence="2">Uncharacterized protein</fullName>
    </submittedName>
</protein>
<keyword evidence="3" id="KW-1185">Reference proteome</keyword>
<evidence type="ECO:0000256" key="1">
    <source>
        <dbReference type="SAM" id="SignalP"/>
    </source>
</evidence>
<dbReference type="InParanoid" id="A0A5J5ES80"/>
<reference evidence="2 3" key="1">
    <citation type="submission" date="2019-09" db="EMBL/GenBank/DDBJ databases">
        <title>Draft genome of the ectomycorrhizal ascomycete Sphaerosporella brunnea.</title>
        <authorList>
            <consortium name="DOE Joint Genome Institute"/>
            <person name="Benucci G.M."/>
            <person name="Marozzi G."/>
            <person name="Antonielli L."/>
            <person name="Sanchez S."/>
            <person name="Marco P."/>
            <person name="Wang X."/>
            <person name="Falini L.B."/>
            <person name="Barry K."/>
            <person name="Haridas S."/>
            <person name="Lipzen A."/>
            <person name="Labutti K."/>
            <person name="Grigoriev I.V."/>
            <person name="Murat C."/>
            <person name="Martin F."/>
            <person name="Albertini E."/>
            <person name="Donnini D."/>
            <person name="Bonito G."/>
        </authorList>
    </citation>
    <scope>NUCLEOTIDE SEQUENCE [LARGE SCALE GENOMIC DNA]</scope>
    <source>
        <strain evidence="2 3">Sb_GMNB300</strain>
    </source>
</reference>
<evidence type="ECO:0000313" key="3">
    <source>
        <dbReference type="Proteomes" id="UP000326924"/>
    </source>
</evidence>
<sequence>MVRLLSVFLPLALAATAVNAQFGDFIKNALGGVIAQNPLASGIPNALVAKKSQDITSENWRSAISVTADPGAPEGDAKEWLFYFTTKNSNATSTRNVTYWDGVYNETVYALSTTRPASKLNFGKIDCSTAPAQELCNAFYLTAPYKLPVFYHIATYFNNNTSEIRPVPLYINNTEHATTLAKFHTEKKWKDVSPWAGKFNPIDGLFKDYSSVFAPTLRMYEMIPQWVLMLGISLLGRGITTRFTNRALGPDPAQRRGAPPA</sequence>
<accession>A0A5J5ES80</accession>
<proteinExistence type="predicted"/>
<name>A0A5J5ES80_9PEZI</name>
<dbReference type="AlphaFoldDB" id="A0A5J5ES80"/>
<dbReference type="OrthoDB" id="1733656at2759"/>
<comment type="caution">
    <text evidence="2">The sequence shown here is derived from an EMBL/GenBank/DDBJ whole genome shotgun (WGS) entry which is preliminary data.</text>
</comment>
<organism evidence="2 3">
    <name type="scientific">Sphaerosporella brunnea</name>
    <dbReference type="NCBI Taxonomy" id="1250544"/>
    <lineage>
        <taxon>Eukaryota</taxon>
        <taxon>Fungi</taxon>
        <taxon>Dikarya</taxon>
        <taxon>Ascomycota</taxon>
        <taxon>Pezizomycotina</taxon>
        <taxon>Pezizomycetes</taxon>
        <taxon>Pezizales</taxon>
        <taxon>Pyronemataceae</taxon>
        <taxon>Sphaerosporella</taxon>
    </lineage>
</organism>
<gene>
    <name evidence="2" type="ORF">FN846DRAFT_121917</name>
</gene>
<feature type="chain" id="PRO_5023856349" evidence="1">
    <location>
        <begin position="21"/>
        <end position="261"/>
    </location>
</feature>